<reference evidence="2 3" key="1">
    <citation type="submission" date="2016-08" db="EMBL/GenBank/DDBJ databases">
        <title>A Parts List for Fungal Cellulosomes Revealed by Comparative Genomics.</title>
        <authorList>
            <consortium name="DOE Joint Genome Institute"/>
            <person name="Haitjema C.H."/>
            <person name="Gilmore S.P."/>
            <person name="Henske J.K."/>
            <person name="Solomon K.V."/>
            <person name="De Groot R."/>
            <person name="Kuo A."/>
            <person name="Mondo S.J."/>
            <person name="Salamov A.A."/>
            <person name="Labutti K."/>
            <person name="Zhao Z."/>
            <person name="Chiniquy J."/>
            <person name="Barry K."/>
            <person name="Brewer H.M."/>
            <person name="Purvine S.O."/>
            <person name="Wright A.T."/>
            <person name="Boxma B."/>
            <person name="Van Alen T."/>
            <person name="Hackstein J.H."/>
            <person name="Baker S.E."/>
            <person name="Grigoriev I.V."/>
            <person name="O'Malley M.A."/>
        </authorList>
    </citation>
    <scope>NUCLEOTIDE SEQUENCE [LARGE SCALE GENOMIC DNA]</scope>
    <source>
        <strain evidence="2 3">G1</strain>
    </source>
</reference>
<protein>
    <submittedName>
        <fullName evidence="2">Uncharacterized protein</fullName>
    </submittedName>
</protein>
<proteinExistence type="predicted"/>
<name>A0A1Y2FP84_9FUNG</name>
<feature type="transmembrane region" description="Helical" evidence="1">
    <location>
        <begin position="109"/>
        <end position="129"/>
    </location>
</feature>
<dbReference type="EMBL" id="MCOG01000003">
    <property type="protein sequence ID" value="ORY85788.1"/>
    <property type="molecule type" value="Genomic_DNA"/>
</dbReference>
<comment type="caution">
    <text evidence="2">The sequence shown here is derived from an EMBL/GenBank/DDBJ whole genome shotgun (WGS) entry which is preliminary data.</text>
</comment>
<feature type="transmembrane region" description="Helical" evidence="1">
    <location>
        <begin position="50"/>
        <end position="76"/>
    </location>
</feature>
<keyword evidence="1" id="KW-0472">Membrane</keyword>
<dbReference type="Proteomes" id="UP000193920">
    <property type="component" value="Unassembled WGS sequence"/>
</dbReference>
<keyword evidence="3" id="KW-1185">Reference proteome</keyword>
<evidence type="ECO:0000256" key="1">
    <source>
        <dbReference type="SAM" id="Phobius"/>
    </source>
</evidence>
<feature type="transmembrane region" description="Helical" evidence="1">
    <location>
        <begin position="18"/>
        <end position="38"/>
    </location>
</feature>
<accession>A0A1Y2FP84</accession>
<evidence type="ECO:0000313" key="2">
    <source>
        <dbReference type="EMBL" id="ORY85788.1"/>
    </source>
</evidence>
<keyword evidence="1" id="KW-1133">Transmembrane helix</keyword>
<evidence type="ECO:0000313" key="3">
    <source>
        <dbReference type="Proteomes" id="UP000193920"/>
    </source>
</evidence>
<dbReference type="AlphaFoldDB" id="A0A1Y2FP84"/>
<keyword evidence="1" id="KW-0812">Transmembrane</keyword>
<organism evidence="2 3">
    <name type="scientific">Neocallimastix californiae</name>
    <dbReference type="NCBI Taxonomy" id="1754190"/>
    <lineage>
        <taxon>Eukaryota</taxon>
        <taxon>Fungi</taxon>
        <taxon>Fungi incertae sedis</taxon>
        <taxon>Chytridiomycota</taxon>
        <taxon>Chytridiomycota incertae sedis</taxon>
        <taxon>Neocallimastigomycetes</taxon>
        <taxon>Neocallimastigales</taxon>
        <taxon>Neocallimastigaceae</taxon>
        <taxon>Neocallimastix</taxon>
    </lineage>
</organism>
<gene>
    <name evidence="2" type="ORF">LY90DRAFT_663277</name>
</gene>
<sequence length="159" mass="18825">MALFVTAATVNMLIKKSLLALIDVPVIISFVFLIIGLYMKKLKFMKQFIYIYLGYLVIQFIVYIITIILTIIVFGMRNPNINAINYYVNVDDFIEKPFEVVRQYMFERLILYPVLVSIGYLIELIYYNITGSYIEQFENNLEKELESRKLEENEQLFIN</sequence>